<dbReference type="Proteomes" id="UP000268014">
    <property type="component" value="Unassembled WGS sequence"/>
</dbReference>
<keyword evidence="2" id="KW-1185">Reference proteome</keyword>
<evidence type="ECO:0000313" key="1">
    <source>
        <dbReference type="EMBL" id="VDO07982.1"/>
    </source>
</evidence>
<name>A0A0N4VV03_HAEPC</name>
<evidence type="ECO:0000313" key="3">
    <source>
        <dbReference type="WBParaSite" id="HPLM_0000112001-mRNA-1"/>
    </source>
</evidence>
<accession>A0A0N4VV03</accession>
<dbReference type="AlphaFoldDB" id="A0A0N4VV03"/>
<organism evidence="3">
    <name type="scientific">Haemonchus placei</name>
    <name type="common">Barber's pole worm</name>
    <dbReference type="NCBI Taxonomy" id="6290"/>
    <lineage>
        <taxon>Eukaryota</taxon>
        <taxon>Metazoa</taxon>
        <taxon>Ecdysozoa</taxon>
        <taxon>Nematoda</taxon>
        <taxon>Chromadorea</taxon>
        <taxon>Rhabditida</taxon>
        <taxon>Rhabditina</taxon>
        <taxon>Rhabditomorpha</taxon>
        <taxon>Strongyloidea</taxon>
        <taxon>Trichostrongylidae</taxon>
        <taxon>Haemonchus</taxon>
    </lineage>
</organism>
<protein>
    <submittedName>
        <fullName evidence="3">SWIM-type domain-containing protein</fullName>
    </submittedName>
</protein>
<dbReference type="Gene3D" id="3.40.30.10">
    <property type="entry name" value="Glutaredoxin"/>
    <property type="match status" value="1"/>
</dbReference>
<dbReference type="SUPFAM" id="SSF52833">
    <property type="entry name" value="Thioredoxin-like"/>
    <property type="match status" value="1"/>
</dbReference>
<dbReference type="OrthoDB" id="5875677at2759"/>
<proteinExistence type="predicted"/>
<dbReference type="WBParaSite" id="HPLM_0000112001-mRNA-1">
    <property type="protein sequence ID" value="HPLM_0000112001-mRNA-1"/>
    <property type="gene ID" value="HPLM_0000112001"/>
</dbReference>
<sequence>MGTVDVEKLFKEIKKLMPDFNPARIVTDEAMCFYSGFRSTFPQSTAKLHYCRWHISKSWEKKVRELVEPQHRAQVNMELKQLLLVGQLTDFQQRNANSRIDCLVELLIRAVEDLADSNEIKDRRRLAQASFRTQQTSIRHRSAQAQYQGKSEKITSIGIRKWEVEGRKPDAKFIVEDKGGCICPPNFGKNVHCPSCNVCPYSWTCSCLDNRAGISCVHRHAVKMFEDQNAPCGEEHSPAVMEEHEEIALRSTSSSVVSEVQSRMDMRKSIRNNIEMRYSVVSTNVNRLVNSDTQEACAKLLDIQNLIDQASKITLLSSSLEPRIAVRPELTRSFTFQLSDASKKCQAEQLIVGEAAAILFPLVYVKGEFVGGCDIMVQMHKDGEIYDSFDSKGFASKYGEAK</sequence>
<reference evidence="1 2" key="2">
    <citation type="submission" date="2018-11" db="EMBL/GenBank/DDBJ databases">
        <authorList>
            <consortium name="Pathogen Informatics"/>
        </authorList>
    </citation>
    <scope>NUCLEOTIDE SEQUENCE [LARGE SCALE GENOMIC DNA]</scope>
    <source>
        <strain evidence="1 2">MHpl1</strain>
    </source>
</reference>
<dbReference type="STRING" id="6290.A0A0N4VV03"/>
<reference evidence="3" key="1">
    <citation type="submission" date="2017-02" db="UniProtKB">
        <authorList>
            <consortium name="WormBaseParasite"/>
        </authorList>
    </citation>
    <scope>IDENTIFICATION</scope>
</reference>
<dbReference type="EMBL" id="UZAF01001305">
    <property type="protein sequence ID" value="VDO07982.1"/>
    <property type="molecule type" value="Genomic_DNA"/>
</dbReference>
<dbReference type="InterPro" id="IPR036249">
    <property type="entry name" value="Thioredoxin-like_sf"/>
</dbReference>
<evidence type="ECO:0000313" key="2">
    <source>
        <dbReference type="Proteomes" id="UP000268014"/>
    </source>
</evidence>
<gene>
    <name evidence="1" type="ORF">HPLM_LOCUS1121</name>
</gene>